<keyword evidence="5 10" id="KW-0297">G-protein coupled receptor</keyword>
<dbReference type="STRING" id="9305.ENSSHAP00000005913"/>
<dbReference type="HOGENOM" id="CLU_009579_4_1_1"/>
<dbReference type="PANTHER" id="PTHR11334:SF29">
    <property type="entry name" value="MAS-RELATED G-PROTEIN COUPLED RECEPTOR MEMBER X2"/>
    <property type="match status" value="1"/>
</dbReference>
<keyword evidence="8 10" id="KW-0807">Transducer</keyword>
<dbReference type="InParanoid" id="G3VRV8"/>
<dbReference type="GeneTree" id="ENSGT01030000234639"/>
<dbReference type="PROSITE" id="PS50262">
    <property type="entry name" value="G_PROTEIN_RECEP_F1_2"/>
    <property type="match status" value="1"/>
</dbReference>
<evidence type="ECO:0000256" key="12">
    <source>
        <dbReference type="SAM" id="Phobius"/>
    </source>
</evidence>
<keyword evidence="15" id="KW-1185">Reference proteome</keyword>
<evidence type="ECO:0000256" key="4">
    <source>
        <dbReference type="ARBA" id="ARBA00022989"/>
    </source>
</evidence>
<keyword evidence="6 12" id="KW-0472">Membrane</keyword>
<evidence type="ECO:0000256" key="1">
    <source>
        <dbReference type="ARBA" id="ARBA00004651"/>
    </source>
</evidence>
<dbReference type="GO" id="GO:0004930">
    <property type="term" value="F:G protein-coupled receptor activity"/>
    <property type="evidence" value="ECO:0007669"/>
    <property type="project" value="UniProtKB-KW"/>
</dbReference>
<dbReference type="CDD" id="cd14973">
    <property type="entry name" value="7tmA_Mrgpr"/>
    <property type="match status" value="1"/>
</dbReference>
<dbReference type="FunFam" id="1.20.1070.10:FF:000193">
    <property type="entry name" value="Mas-related G-protein coupled receptor member E"/>
    <property type="match status" value="1"/>
</dbReference>
<dbReference type="Ensembl" id="ENSSHAT00000005967.2">
    <property type="protein sequence ID" value="ENSSHAP00000005913.2"/>
    <property type="gene ID" value="ENSSHAG00000005157.2"/>
</dbReference>
<dbReference type="AlphaFoldDB" id="G3VRV8"/>
<feature type="domain" description="G-protein coupled receptors family 1 profile" evidence="13">
    <location>
        <begin position="61"/>
        <end position="289"/>
    </location>
</feature>
<evidence type="ECO:0000313" key="14">
    <source>
        <dbReference type="Ensembl" id="ENSSHAP00000005913.2"/>
    </source>
</evidence>
<dbReference type="PRINTS" id="PR00237">
    <property type="entry name" value="GPCRRHODOPSN"/>
</dbReference>
<feature type="transmembrane region" description="Helical" evidence="12">
    <location>
        <begin position="200"/>
        <end position="224"/>
    </location>
</feature>
<feature type="transmembrane region" description="Helical" evidence="12">
    <location>
        <begin position="236"/>
        <end position="265"/>
    </location>
</feature>
<dbReference type="GO" id="GO:0005886">
    <property type="term" value="C:plasma membrane"/>
    <property type="evidence" value="ECO:0007669"/>
    <property type="project" value="UniProtKB-SubCell"/>
</dbReference>
<keyword evidence="7 10" id="KW-0675">Receptor</keyword>
<comment type="subcellular location">
    <subcellularLocation>
        <location evidence="1">Cell membrane</location>
        <topology evidence="1">Multi-pass membrane protein</topology>
    </subcellularLocation>
</comment>
<dbReference type="PANTHER" id="PTHR11334">
    <property type="entry name" value="MAS-RELATED G-PROTEIN COUPLED RECEPTOR"/>
    <property type="match status" value="1"/>
</dbReference>
<dbReference type="PRINTS" id="PR02108">
    <property type="entry name" value="MRGPCRFAMILY"/>
</dbReference>
<sequence>MDPTIMMQISTQMPQGSVDGNQTERNINESLFIFWNRCEFRAFVVTLNFIVLAISFCGLVANGLVLWLLGFCLTRNPFSVYILNLAGADFFYLCGQIMHSISLIWFDFSDLVPTFILSLKFFFYTLSLSLLVAISTERCLSVLFPIWYRCRRPKHTSTIVCFLFWTLYLLGNLLESAACGLIAFLPSAASTIMSCLAWDLFFVALLFLMVCLLCVSSLTLVLKVQCHAQGRRPSKLYLIILLTILMFLICGLPIGIHWFLLYWFINMKCVIFVFQLLSCVNSSINPFIYFFLGSFRQKKKREPLRVILQRALKDETEWETSSTPSQKLWKCQPENSPRGLVEKE</sequence>
<dbReference type="SUPFAM" id="SSF81321">
    <property type="entry name" value="Family A G protein-coupled receptor-like"/>
    <property type="match status" value="1"/>
</dbReference>
<protein>
    <recommendedName>
        <fullName evidence="13">G-protein coupled receptors family 1 profile domain-containing protein</fullName>
    </recommendedName>
</protein>
<evidence type="ECO:0000256" key="9">
    <source>
        <dbReference type="ARBA" id="ARBA00061394"/>
    </source>
</evidence>
<evidence type="ECO:0000256" key="3">
    <source>
        <dbReference type="ARBA" id="ARBA00022692"/>
    </source>
</evidence>
<comment type="similarity">
    <text evidence="9">Belongs to the G-protein coupled receptor 1 family. Mas subfamily.</text>
</comment>
<feature type="transmembrane region" description="Helical" evidence="12">
    <location>
        <begin position="271"/>
        <end position="292"/>
    </location>
</feature>
<dbReference type="Proteomes" id="UP000007648">
    <property type="component" value="Unassembled WGS sequence"/>
</dbReference>
<reference evidence="14 15" key="1">
    <citation type="journal article" date="2011" name="Proc. Natl. Acad. Sci. U.S.A.">
        <title>Genetic diversity and population structure of the endangered marsupial Sarcophilus harrisii (Tasmanian devil).</title>
        <authorList>
            <person name="Miller W."/>
            <person name="Hayes V.M."/>
            <person name="Ratan A."/>
            <person name="Petersen D.C."/>
            <person name="Wittekindt N.E."/>
            <person name="Miller J."/>
            <person name="Walenz B."/>
            <person name="Knight J."/>
            <person name="Qi J."/>
            <person name="Zhao F."/>
            <person name="Wang Q."/>
            <person name="Bedoya-Reina O.C."/>
            <person name="Katiyar N."/>
            <person name="Tomsho L.P."/>
            <person name="Kasson L.M."/>
            <person name="Hardie R.A."/>
            <person name="Woodbridge P."/>
            <person name="Tindall E.A."/>
            <person name="Bertelsen M.F."/>
            <person name="Dixon D."/>
            <person name="Pyecroft S."/>
            <person name="Helgen K.M."/>
            <person name="Lesk A.M."/>
            <person name="Pringle T.H."/>
            <person name="Patterson N."/>
            <person name="Zhang Y."/>
            <person name="Kreiss A."/>
            <person name="Woods G.M."/>
            <person name="Jones M.E."/>
            <person name="Schuster S.C."/>
        </authorList>
    </citation>
    <scope>NUCLEOTIDE SEQUENCE [LARGE SCALE GENOMIC DNA]</scope>
</reference>
<evidence type="ECO:0000256" key="6">
    <source>
        <dbReference type="ARBA" id="ARBA00023136"/>
    </source>
</evidence>
<reference evidence="14" key="2">
    <citation type="submission" date="2025-08" db="UniProtKB">
        <authorList>
            <consortium name="Ensembl"/>
        </authorList>
    </citation>
    <scope>IDENTIFICATION</scope>
</reference>
<dbReference type="InterPro" id="IPR017452">
    <property type="entry name" value="GPCR_Rhodpsn_7TM"/>
</dbReference>
<evidence type="ECO:0000313" key="15">
    <source>
        <dbReference type="Proteomes" id="UP000007648"/>
    </source>
</evidence>
<proteinExistence type="inferred from homology"/>
<keyword evidence="2" id="KW-1003">Cell membrane</keyword>
<feature type="region of interest" description="Disordered" evidence="11">
    <location>
        <begin position="318"/>
        <end position="344"/>
    </location>
</feature>
<evidence type="ECO:0000256" key="5">
    <source>
        <dbReference type="ARBA" id="ARBA00023040"/>
    </source>
</evidence>
<evidence type="ECO:0000256" key="2">
    <source>
        <dbReference type="ARBA" id="ARBA00022475"/>
    </source>
</evidence>
<dbReference type="PROSITE" id="PS00237">
    <property type="entry name" value="G_PROTEIN_RECEP_F1_1"/>
    <property type="match status" value="1"/>
</dbReference>
<gene>
    <name evidence="14" type="primary">LOC105751004</name>
</gene>
<evidence type="ECO:0000259" key="13">
    <source>
        <dbReference type="PROSITE" id="PS50262"/>
    </source>
</evidence>
<organism evidence="14 15">
    <name type="scientific">Sarcophilus harrisii</name>
    <name type="common">Tasmanian devil</name>
    <name type="synonym">Sarcophilus laniarius</name>
    <dbReference type="NCBI Taxonomy" id="9305"/>
    <lineage>
        <taxon>Eukaryota</taxon>
        <taxon>Metazoa</taxon>
        <taxon>Chordata</taxon>
        <taxon>Craniata</taxon>
        <taxon>Vertebrata</taxon>
        <taxon>Euteleostomi</taxon>
        <taxon>Mammalia</taxon>
        <taxon>Metatheria</taxon>
        <taxon>Dasyuromorphia</taxon>
        <taxon>Dasyuridae</taxon>
        <taxon>Sarcophilus</taxon>
    </lineage>
</organism>
<accession>G3VRV8</accession>
<keyword evidence="4 12" id="KW-1133">Transmembrane helix</keyword>
<reference evidence="14" key="3">
    <citation type="submission" date="2025-09" db="UniProtKB">
        <authorList>
            <consortium name="Ensembl"/>
        </authorList>
    </citation>
    <scope>IDENTIFICATION</scope>
</reference>
<keyword evidence="3 10" id="KW-0812">Transmembrane</keyword>
<evidence type="ECO:0000256" key="7">
    <source>
        <dbReference type="ARBA" id="ARBA00023170"/>
    </source>
</evidence>
<name>G3VRV8_SARHA</name>
<feature type="transmembrane region" description="Helical" evidence="12">
    <location>
        <begin position="159"/>
        <end position="185"/>
    </location>
</feature>
<dbReference type="Pfam" id="PF00001">
    <property type="entry name" value="7tm_1"/>
    <property type="match status" value="1"/>
</dbReference>
<dbReference type="InterPro" id="IPR026234">
    <property type="entry name" value="MRGPCRFAMILY"/>
</dbReference>
<feature type="transmembrane region" description="Helical" evidence="12">
    <location>
        <begin position="42"/>
        <end position="69"/>
    </location>
</feature>
<evidence type="ECO:0000256" key="8">
    <source>
        <dbReference type="ARBA" id="ARBA00023224"/>
    </source>
</evidence>
<dbReference type="InterPro" id="IPR000276">
    <property type="entry name" value="GPCR_Rhodpsn"/>
</dbReference>
<dbReference type="FunCoup" id="G3VRV8">
    <property type="interactions" value="231"/>
</dbReference>
<evidence type="ECO:0000256" key="11">
    <source>
        <dbReference type="SAM" id="MobiDB-lite"/>
    </source>
</evidence>
<dbReference type="Gene3D" id="1.20.1070.10">
    <property type="entry name" value="Rhodopsin 7-helix transmembrane proteins"/>
    <property type="match status" value="1"/>
</dbReference>
<evidence type="ECO:0000256" key="10">
    <source>
        <dbReference type="RuleBase" id="RU000688"/>
    </source>
</evidence>
<dbReference type="eggNOG" id="ENOG502RTWA">
    <property type="taxonomic scope" value="Eukaryota"/>
</dbReference>
<feature type="transmembrane region" description="Helical" evidence="12">
    <location>
        <begin position="121"/>
        <end position="147"/>
    </location>
</feature>
<feature type="transmembrane region" description="Helical" evidence="12">
    <location>
        <begin position="81"/>
        <end position="106"/>
    </location>
</feature>